<dbReference type="InterPro" id="IPR036397">
    <property type="entry name" value="RNaseH_sf"/>
</dbReference>
<dbReference type="GO" id="GO:0003676">
    <property type="term" value="F:nucleic acid binding"/>
    <property type="evidence" value="ECO:0007669"/>
    <property type="project" value="InterPro"/>
</dbReference>
<evidence type="ECO:0000259" key="1">
    <source>
        <dbReference type="Pfam" id="PF25244"/>
    </source>
</evidence>
<reference evidence="2" key="1">
    <citation type="journal article" date="2012" name="Nature">
        <title>The oyster genome reveals stress adaptation and complexity of shell formation.</title>
        <authorList>
            <person name="Zhang G."/>
            <person name="Fang X."/>
            <person name="Guo X."/>
            <person name="Li L."/>
            <person name="Luo R."/>
            <person name="Xu F."/>
            <person name="Yang P."/>
            <person name="Zhang L."/>
            <person name="Wang X."/>
            <person name="Qi H."/>
            <person name="Xiong Z."/>
            <person name="Que H."/>
            <person name="Xie Y."/>
            <person name="Holland P.W."/>
            <person name="Paps J."/>
            <person name="Zhu Y."/>
            <person name="Wu F."/>
            <person name="Chen Y."/>
            <person name="Wang J."/>
            <person name="Peng C."/>
            <person name="Meng J."/>
            <person name="Yang L."/>
            <person name="Liu J."/>
            <person name="Wen B."/>
            <person name="Zhang N."/>
            <person name="Huang Z."/>
            <person name="Zhu Q."/>
            <person name="Feng Y."/>
            <person name="Mount A."/>
            <person name="Hedgecock D."/>
            <person name="Xu Z."/>
            <person name="Liu Y."/>
            <person name="Domazet-Loso T."/>
            <person name="Du Y."/>
            <person name="Sun X."/>
            <person name="Zhang S."/>
            <person name="Liu B."/>
            <person name="Cheng P."/>
            <person name="Jiang X."/>
            <person name="Li J."/>
            <person name="Fan D."/>
            <person name="Wang W."/>
            <person name="Fu W."/>
            <person name="Wang T."/>
            <person name="Wang B."/>
            <person name="Zhang J."/>
            <person name="Peng Z."/>
            <person name="Li Y."/>
            <person name="Li N."/>
            <person name="Wang J."/>
            <person name="Chen M."/>
            <person name="He Y."/>
            <person name="Tan F."/>
            <person name="Song X."/>
            <person name="Zheng Q."/>
            <person name="Huang R."/>
            <person name="Yang H."/>
            <person name="Du X."/>
            <person name="Chen L."/>
            <person name="Yang M."/>
            <person name="Gaffney P.M."/>
            <person name="Wang S."/>
            <person name="Luo L."/>
            <person name="She Z."/>
            <person name="Ming Y."/>
            <person name="Huang W."/>
            <person name="Zhang S."/>
            <person name="Huang B."/>
            <person name="Zhang Y."/>
            <person name="Qu T."/>
            <person name="Ni P."/>
            <person name="Miao G."/>
            <person name="Wang J."/>
            <person name="Wang Q."/>
            <person name="Steinberg C.E."/>
            <person name="Wang H."/>
            <person name="Li N."/>
            <person name="Qian L."/>
            <person name="Zhang G."/>
            <person name="Li Y."/>
            <person name="Yang H."/>
            <person name="Liu X."/>
            <person name="Wang J."/>
            <person name="Yin Y."/>
            <person name="Wang J."/>
        </authorList>
    </citation>
    <scope>NUCLEOTIDE SEQUENCE [LARGE SCALE GENOMIC DNA]</scope>
    <source>
        <strain evidence="2">05x7-T-G4-1.051#20</strain>
    </source>
</reference>
<accession>K1RE74</accession>
<dbReference type="SUPFAM" id="SSF53098">
    <property type="entry name" value="Ribonuclease H-like"/>
    <property type="match status" value="1"/>
</dbReference>
<dbReference type="AlphaFoldDB" id="K1RE74"/>
<gene>
    <name evidence="2" type="ORF">CGI_10028203</name>
</gene>
<dbReference type="Pfam" id="PF25244">
    <property type="entry name" value="PML_C"/>
    <property type="match status" value="1"/>
</dbReference>
<organism evidence="2">
    <name type="scientific">Magallana gigas</name>
    <name type="common">Pacific oyster</name>
    <name type="synonym">Crassostrea gigas</name>
    <dbReference type="NCBI Taxonomy" id="29159"/>
    <lineage>
        <taxon>Eukaryota</taxon>
        <taxon>Metazoa</taxon>
        <taxon>Spiralia</taxon>
        <taxon>Lophotrochozoa</taxon>
        <taxon>Mollusca</taxon>
        <taxon>Bivalvia</taxon>
        <taxon>Autobranchia</taxon>
        <taxon>Pteriomorphia</taxon>
        <taxon>Ostreida</taxon>
        <taxon>Ostreoidea</taxon>
        <taxon>Ostreidae</taxon>
        <taxon>Magallana</taxon>
    </lineage>
</organism>
<dbReference type="InParanoid" id="K1RE74"/>
<dbReference type="Gene3D" id="3.30.420.10">
    <property type="entry name" value="Ribonuclease H-like superfamily/Ribonuclease H"/>
    <property type="match status" value="1"/>
</dbReference>
<dbReference type="InterPro" id="IPR012337">
    <property type="entry name" value="RNaseH-like_sf"/>
</dbReference>
<dbReference type="InterPro" id="IPR057617">
    <property type="entry name" value="PML_C"/>
</dbReference>
<protein>
    <recommendedName>
        <fullName evidence="1">PML C-terminal domain-containing protein</fullName>
    </recommendedName>
</protein>
<dbReference type="HOGENOM" id="CLU_693094_0_0_1"/>
<evidence type="ECO:0000313" key="2">
    <source>
        <dbReference type="EMBL" id="EKC42019.1"/>
    </source>
</evidence>
<proteinExistence type="predicted"/>
<name>K1RE74_MAGGI</name>
<sequence>MVMERRAGESVEAVAKVTTKKAAEEAYHVEMSEVADAESTKALQGVELLEDLGVGVLADASPITKEILLKTNLPVTFDDSDNELADTDHKRDNTGMESCIPLGHSDPSIAQMTIPNTPTVGQTDARSMESSTGLKGVKELIDEGTPVEYIEGDGDNTLIARLRSELNLEMKKRFDKNHVAHEESGVSPGKFTEEHAGKRMKRRKEVQEKIQLPSTKLRRLVLKQERAVTQGAQEALEGDSYQSGIGHNEHPDIEKLPDPVVPGCFKPVTLPSAEEPTLVMFDLETTDLIRGRQMPHIVQIAAVELKSEATFNTYVRPKMPQTENARLVTGIVANSSGVSVAGKIAGSGLTLGHLKAIKNRDGEDGLRNTFLVKTEGQSRVSCTKKTLDDVVSKLMSAL</sequence>
<dbReference type="EMBL" id="JH818444">
    <property type="protein sequence ID" value="EKC42019.1"/>
    <property type="molecule type" value="Genomic_DNA"/>
</dbReference>
<feature type="domain" description="PML C-terminal" evidence="1">
    <location>
        <begin position="341"/>
        <end position="394"/>
    </location>
</feature>